<dbReference type="AlphaFoldDB" id="B1ZTZ1"/>
<gene>
    <name evidence="1" type="ordered locus">Oter_2591</name>
</gene>
<name>B1ZTZ1_OPITP</name>
<dbReference type="Proteomes" id="UP000007013">
    <property type="component" value="Chromosome"/>
</dbReference>
<organism evidence="1 2">
    <name type="scientific">Opitutus terrae (strain DSM 11246 / JCM 15787 / PB90-1)</name>
    <dbReference type="NCBI Taxonomy" id="452637"/>
    <lineage>
        <taxon>Bacteria</taxon>
        <taxon>Pseudomonadati</taxon>
        <taxon>Verrucomicrobiota</taxon>
        <taxon>Opitutia</taxon>
        <taxon>Opitutales</taxon>
        <taxon>Opitutaceae</taxon>
        <taxon>Opitutus</taxon>
    </lineage>
</organism>
<evidence type="ECO:0000313" key="2">
    <source>
        <dbReference type="Proteomes" id="UP000007013"/>
    </source>
</evidence>
<accession>B1ZTZ1</accession>
<sequence length="116" mass="13482">MATVKFPDEELISFDDTEVKKVLVELGVIHNFSLPPDPRSTVFTYGVDDHPTHWLLFACFRGFKQKSDNGYMMFGWRKKKFTRKQAEGYAQEFVRKHGVSVEKRLLFPQDGKPPQS</sequence>
<protein>
    <submittedName>
        <fullName evidence="1">Uncharacterized protein</fullName>
    </submittedName>
</protein>
<dbReference type="KEGG" id="ote:Oter_2591"/>
<dbReference type="EMBL" id="CP001032">
    <property type="protein sequence ID" value="ACB75873.1"/>
    <property type="molecule type" value="Genomic_DNA"/>
</dbReference>
<dbReference type="HOGENOM" id="CLU_2094369_0_0_0"/>
<reference evidence="1 2" key="1">
    <citation type="journal article" date="2011" name="J. Bacteriol.">
        <title>Genome sequence of the verrucomicrobium Opitutus terrae PB90-1, an abundant inhabitant of rice paddy soil ecosystems.</title>
        <authorList>
            <person name="van Passel M.W."/>
            <person name="Kant R."/>
            <person name="Palva A."/>
            <person name="Copeland A."/>
            <person name="Lucas S."/>
            <person name="Lapidus A."/>
            <person name="Glavina del Rio T."/>
            <person name="Pitluck S."/>
            <person name="Goltsman E."/>
            <person name="Clum A."/>
            <person name="Sun H."/>
            <person name="Schmutz J."/>
            <person name="Larimer F.W."/>
            <person name="Land M.L."/>
            <person name="Hauser L."/>
            <person name="Kyrpides N."/>
            <person name="Mikhailova N."/>
            <person name="Richardson P.P."/>
            <person name="Janssen P.H."/>
            <person name="de Vos W.M."/>
            <person name="Smidt H."/>
        </authorList>
    </citation>
    <scope>NUCLEOTIDE SEQUENCE [LARGE SCALE GENOMIC DNA]</scope>
    <source>
        <strain evidence="2">DSM 11246 / JCM 15787 / PB90-1</strain>
    </source>
</reference>
<evidence type="ECO:0000313" key="1">
    <source>
        <dbReference type="EMBL" id="ACB75873.1"/>
    </source>
</evidence>
<keyword evidence="2" id="KW-1185">Reference proteome</keyword>
<proteinExistence type="predicted"/>
<dbReference type="RefSeq" id="WP_012375408.1">
    <property type="nucleotide sequence ID" value="NC_010571.1"/>
</dbReference>